<dbReference type="PANTHER" id="PTHR23098">
    <property type="entry name" value="AGAP001331-PA-RELATED"/>
    <property type="match status" value="1"/>
</dbReference>
<feature type="domain" description="Myb/SANT-like DNA-binding" evidence="6">
    <location>
        <begin position="8"/>
        <end position="85"/>
    </location>
</feature>
<comment type="subunit">
    <text evidence="1">Self-associates forming complexes of several hundred monomers.</text>
</comment>
<dbReference type="Proteomes" id="UP000494106">
    <property type="component" value="Unassembled WGS sequence"/>
</dbReference>
<evidence type="ECO:0000313" key="7">
    <source>
        <dbReference type="EMBL" id="CAB3230622.1"/>
    </source>
</evidence>
<dbReference type="Proteomes" id="UP000494256">
    <property type="component" value="Unassembled WGS sequence"/>
</dbReference>
<comment type="caution">
    <text evidence="7">The sequence shown here is derived from an EMBL/GenBank/DDBJ whole genome shotgun (WGS) entry which is preliminary data.</text>
</comment>
<evidence type="ECO:0000313" key="10">
    <source>
        <dbReference type="Proteomes" id="UP000494256"/>
    </source>
</evidence>
<dbReference type="GO" id="GO:0005634">
    <property type="term" value="C:nucleus"/>
    <property type="evidence" value="ECO:0007669"/>
    <property type="project" value="TreeGrafter"/>
</dbReference>
<gene>
    <name evidence="7" type="ORF">APLA_LOCUS4280</name>
    <name evidence="8" type="ORF">APLA_LOCUS6564</name>
</gene>
<evidence type="ECO:0000313" key="8">
    <source>
        <dbReference type="EMBL" id="CAB3234347.1"/>
    </source>
</evidence>
<comment type="function">
    <text evidence="5">Involved in transvection phenomena (= synapsis-dependent gene expression), where the synaptic pairing of chromosomes carrying genes with which zeste interacts influences the expression of these genes. Zeste binds to DNA and stimulates transcription from a nearby promoter.</text>
</comment>
<keyword evidence="3" id="KW-0805">Transcription regulation</keyword>
<reference evidence="9 10" key="1">
    <citation type="submission" date="2020-04" db="EMBL/GenBank/DDBJ databases">
        <authorList>
            <person name="Wallbank WR R."/>
            <person name="Pardo Diaz C."/>
            <person name="Kozak K."/>
            <person name="Martin S."/>
            <person name="Jiggins C."/>
            <person name="Moest M."/>
            <person name="Warren A I."/>
            <person name="Byers J.R.P. K."/>
            <person name="Montejo-Kovacevich G."/>
            <person name="Yen C E."/>
        </authorList>
    </citation>
    <scope>NUCLEOTIDE SEQUENCE [LARGE SCALE GENOMIC DNA]</scope>
</reference>
<dbReference type="Pfam" id="PF13873">
    <property type="entry name" value="Myb_DNA-bind_5"/>
    <property type="match status" value="1"/>
</dbReference>
<accession>A0A8S0ZE08</accession>
<evidence type="ECO:0000256" key="5">
    <source>
        <dbReference type="ARBA" id="ARBA00025466"/>
    </source>
</evidence>
<keyword evidence="4" id="KW-0804">Transcription</keyword>
<dbReference type="EMBL" id="CADEBC010000428">
    <property type="protein sequence ID" value="CAB3230622.1"/>
    <property type="molecule type" value="Genomic_DNA"/>
</dbReference>
<organism evidence="7 9">
    <name type="scientific">Arctia plantaginis</name>
    <name type="common">Wood tiger moth</name>
    <name type="synonym">Phalaena plantaginis</name>
    <dbReference type="NCBI Taxonomy" id="874455"/>
    <lineage>
        <taxon>Eukaryota</taxon>
        <taxon>Metazoa</taxon>
        <taxon>Ecdysozoa</taxon>
        <taxon>Arthropoda</taxon>
        <taxon>Hexapoda</taxon>
        <taxon>Insecta</taxon>
        <taxon>Pterygota</taxon>
        <taxon>Neoptera</taxon>
        <taxon>Endopterygota</taxon>
        <taxon>Lepidoptera</taxon>
        <taxon>Glossata</taxon>
        <taxon>Ditrysia</taxon>
        <taxon>Noctuoidea</taxon>
        <taxon>Erebidae</taxon>
        <taxon>Arctiinae</taxon>
        <taxon>Arctia</taxon>
    </lineage>
</organism>
<evidence type="ECO:0000256" key="2">
    <source>
        <dbReference type="ARBA" id="ARBA00016807"/>
    </source>
</evidence>
<proteinExistence type="predicted"/>
<name>A0A8S0ZE08_ARCPL</name>
<dbReference type="PANTHER" id="PTHR23098:SF23">
    <property type="entry name" value="MYB-RELATED TRANSCRIPTION FACTOR, PARTNER OF PROFILIN-LIKE ISOFORM X2-RELATED"/>
    <property type="match status" value="1"/>
</dbReference>
<dbReference type="OrthoDB" id="3066195at2759"/>
<evidence type="ECO:0000256" key="1">
    <source>
        <dbReference type="ARBA" id="ARBA00011764"/>
    </source>
</evidence>
<protein>
    <recommendedName>
        <fullName evidence="2">Regulatory protein zeste</fullName>
    </recommendedName>
</protein>
<evidence type="ECO:0000313" key="9">
    <source>
        <dbReference type="Proteomes" id="UP000494106"/>
    </source>
</evidence>
<evidence type="ECO:0000256" key="4">
    <source>
        <dbReference type="ARBA" id="ARBA00023163"/>
    </source>
</evidence>
<evidence type="ECO:0000259" key="6">
    <source>
        <dbReference type="Pfam" id="PF13873"/>
    </source>
</evidence>
<keyword evidence="9" id="KW-1185">Reference proteome</keyword>
<evidence type="ECO:0000256" key="3">
    <source>
        <dbReference type="ARBA" id="ARBA00023015"/>
    </source>
</evidence>
<dbReference type="EMBL" id="CADEBD010000294">
    <property type="protein sequence ID" value="CAB3234347.1"/>
    <property type="molecule type" value="Genomic_DNA"/>
</dbReference>
<dbReference type="AlphaFoldDB" id="A0A8S0ZE08"/>
<sequence>MVKHKRERSVNFTHEETDLLVSLVEAKKQIIENKKSDAATWQDKEKAWKEIETAFNASSGSVFRNHKHLKLKYEAMKKDIRKKRAMIRADRCKTGGGMSTTPVLTRAEQKVQEMIRLSIEENESSDSDVVLPCNQKPKEKKPMDKLIEEKFEIAKIQKQIVIEELEQKLLQRKILEKELKHKDVMHELEQQHLLLKIEFLKKNLRE</sequence>
<dbReference type="InterPro" id="IPR028002">
    <property type="entry name" value="Myb_DNA-bind_5"/>
</dbReference>